<feature type="transmembrane region" description="Helical" evidence="1">
    <location>
        <begin position="21"/>
        <end position="39"/>
    </location>
</feature>
<dbReference type="Proteomes" id="UP000184079">
    <property type="component" value="Unassembled WGS sequence"/>
</dbReference>
<reference evidence="3" key="1">
    <citation type="submission" date="2016-11" db="EMBL/GenBank/DDBJ databases">
        <authorList>
            <person name="Varghese N."/>
            <person name="Submissions S."/>
        </authorList>
    </citation>
    <scope>NUCLEOTIDE SEQUENCE [LARGE SCALE GENOMIC DNA]</scope>
    <source>
        <strain evidence="3">CGMCC 1.6496</strain>
    </source>
</reference>
<evidence type="ECO:0000313" key="2">
    <source>
        <dbReference type="EMBL" id="SHH98732.1"/>
    </source>
</evidence>
<keyword evidence="1" id="KW-1133">Transmembrane helix</keyword>
<evidence type="ECO:0000313" key="3">
    <source>
        <dbReference type="Proteomes" id="UP000184079"/>
    </source>
</evidence>
<keyword evidence="1" id="KW-0812">Transmembrane</keyword>
<organism evidence="2 3">
    <name type="scientific">Virgibacillus chiguensis</name>
    <dbReference type="NCBI Taxonomy" id="411959"/>
    <lineage>
        <taxon>Bacteria</taxon>
        <taxon>Bacillati</taxon>
        <taxon>Bacillota</taxon>
        <taxon>Bacilli</taxon>
        <taxon>Bacillales</taxon>
        <taxon>Bacillaceae</taxon>
        <taxon>Virgibacillus</taxon>
    </lineage>
</organism>
<accession>A0A1M5XGG2</accession>
<dbReference type="AlphaFoldDB" id="A0A1M5XGG2"/>
<proteinExistence type="predicted"/>
<sequence>MLTKKNQNDKDNEITFTKRKFYIFIGLIIGLTIVVYGVVEQAMERFF</sequence>
<evidence type="ECO:0000256" key="1">
    <source>
        <dbReference type="SAM" id="Phobius"/>
    </source>
</evidence>
<dbReference type="EMBL" id="FQXD01000026">
    <property type="protein sequence ID" value="SHH98732.1"/>
    <property type="molecule type" value="Genomic_DNA"/>
</dbReference>
<keyword evidence="3" id="KW-1185">Reference proteome</keyword>
<keyword evidence="1" id="KW-0472">Membrane</keyword>
<gene>
    <name evidence="2" type="ORF">SAMN05421807_12619</name>
</gene>
<protein>
    <submittedName>
        <fullName evidence="2">Uncharacterized protein</fullName>
    </submittedName>
</protein>
<name>A0A1M5XGG2_9BACI</name>